<reference evidence="9 10" key="1">
    <citation type="submission" date="2022-05" db="EMBL/GenBank/DDBJ databases">
        <authorList>
            <consortium name="Genoscope - CEA"/>
            <person name="William W."/>
        </authorList>
    </citation>
    <scope>NUCLEOTIDE SEQUENCE [LARGE SCALE GENOMIC DNA]</scope>
</reference>
<evidence type="ECO:0000256" key="2">
    <source>
        <dbReference type="ARBA" id="ARBA00004496"/>
    </source>
</evidence>
<dbReference type="Gene3D" id="2.30.29.30">
    <property type="entry name" value="Pleckstrin-homology domain (PH domain)/Phosphotyrosine-binding domain (PTB)"/>
    <property type="match status" value="1"/>
</dbReference>
<dbReference type="GO" id="GO:0006884">
    <property type="term" value="P:cell volume homeostasis"/>
    <property type="evidence" value="ECO:0007669"/>
    <property type="project" value="InterPro"/>
</dbReference>
<dbReference type="InterPro" id="IPR039924">
    <property type="entry name" value="ICln/Lot5/Saf5"/>
</dbReference>
<dbReference type="GO" id="GO:0005886">
    <property type="term" value="C:plasma membrane"/>
    <property type="evidence" value="ECO:0007669"/>
    <property type="project" value="InterPro"/>
</dbReference>
<feature type="region of interest" description="Disordered" evidence="8">
    <location>
        <begin position="181"/>
        <end position="213"/>
    </location>
</feature>
<keyword evidence="5" id="KW-0963">Cytoplasm</keyword>
<dbReference type="Proteomes" id="UP001159428">
    <property type="component" value="Unassembled WGS sequence"/>
</dbReference>
<evidence type="ECO:0000313" key="10">
    <source>
        <dbReference type="Proteomes" id="UP001159428"/>
    </source>
</evidence>
<evidence type="ECO:0000313" key="9">
    <source>
        <dbReference type="EMBL" id="CAH3146063.1"/>
    </source>
</evidence>
<evidence type="ECO:0000256" key="1">
    <source>
        <dbReference type="ARBA" id="ARBA00004123"/>
    </source>
</evidence>
<gene>
    <name evidence="9" type="ORF">PMEA_00022793</name>
</gene>
<evidence type="ECO:0000256" key="7">
    <source>
        <dbReference type="ARBA" id="ARBA00045890"/>
    </source>
</evidence>
<dbReference type="GO" id="GO:0034715">
    <property type="term" value="C:pICln-Sm protein complex"/>
    <property type="evidence" value="ECO:0007669"/>
    <property type="project" value="InterPro"/>
</dbReference>
<dbReference type="GO" id="GO:0000387">
    <property type="term" value="P:spliceosomal snRNP assembly"/>
    <property type="evidence" value="ECO:0007669"/>
    <property type="project" value="InterPro"/>
</dbReference>
<comment type="subcellular location">
    <subcellularLocation>
        <location evidence="2">Cytoplasm</location>
    </subcellularLocation>
    <subcellularLocation>
        <location evidence="1">Nucleus</location>
    </subcellularLocation>
</comment>
<evidence type="ECO:0000256" key="3">
    <source>
        <dbReference type="ARBA" id="ARBA00007054"/>
    </source>
</evidence>
<proteinExistence type="inferred from homology"/>
<name>A0AAU9XFC2_9CNID</name>
<evidence type="ECO:0000256" key="6">
    <source>
        <dbReference type="ARBA" id="ARBA00023242"/>
    </source>
</evidence>
<accession>A0AAU9XFC2</accession>
<sequence length="213" mass="23679">MVVMTTFPPPTEGLHHVQDKTEAFIHDKSCGVGTLYIAADRLSWSDPESGKGFSLEYPSISLHAICRDTSQFPHECIYCMMDSPLDDGGNDSDSDDSDGKVGEVRFVPEDKSALDVMFKALSECQVLHPDPENEEGEEDEDFFCDAEEGELSEEGQATLERLEGIIQMPSQEEFVQMTSTQNGHYLNGHSNVQADDEMQPNTGNDEQFEDAEK</sequence>
<keyword evidence="10" id="KW-1185">Reference proteome</keyword>
<protein>
    <recommendedName>
        <fullName evidence="4">Methylosome subunit pICln</fullName>
    </recommendedName>
</protein>
<dbReference type="GO" id="GO:0005829">
    <property type="term" value="C:cytosol"/>
    <property type="evidence" value="ECO:0007669"/>
    <property type="project" value="InterPro"/>
</dbReference>
<dbReference type="GO" id="GO:0005681">
    <property type="term" value="C:spliceosomal complex"/>
    <property type="evidence" value="ECO:0007669"/>
    <property type="project" value="TreeGrafter"/>
</dbReference>
<dbReference type="InterPro" id="IPR011993">
    <property type="entry name" value="PH-like_dom_sf"/>
</dbReference>
<keyword evidence="6" id="KW-0539">Nucleus</keyword>
<evidence type="ECO:0000256" key="8">
    <source>
        <dbReference type="SAM" id="MobiDB-lite"/>
    </source>
</evidence>
<dbReference type="Pfam" id="PF03517">
    <property type="entry name" value="Voldacs"/>
    <property type="match status" value="1"/>
</dbReference>
<comment type="similarity">
    <text evidence="3">Belongs to the pICln (TC 1.A.47) family.</text>
</comment>
<dbReference type="EMBL" id="CALNXJ010000041">
    <property type="protein sequence ID" value="CAH3146063.1"/>
    <property type="molecule type" value="Genomic_DNA"/>
</dbReference>
<evidence type="ECO:0000256" key="4">
    <source>
        <dbReference type="ARBA" id="ARBA00015653"/>
    </source>
</evidence>
<organism evidence="9 10">
    <name type="scientific">Pocillopora meandrina</name>
    <dbReference type="NCBI Taxonomy" id="46732"/>
    <lineage>
        <taxon>Eukaryota</taxon>
        <taxon>Metazoa</taxon>
        <taxon>Cnidaria</taxon>
        <taxon>Anthozoa</taxon>
        <taxon>Hexacorallia</taxon>
        <taxon>Scleractinia</taxon>
        <taxon>Astrocoeniina</taxon>
        <taxon>Pocilloporidae</taxon>
        <taxon>Pocillopora</taxon>
    </lineage>
</organism>
<dbReference type="GO" id="GO:0045292">
    <property type="term" value="P:mRNA cis splicing, via spliceosome"/>
    <property type="evidence" value="ECO:0007669"/>
    <property type="project" value="TreeGrafter"/>
</dbReference>
<evidence type="ECO:0000256" key="5">
    <source>
        <dbReference type="ARBA" id="ARBA00022490"/>
    </source>
</evidence>
<dbReference type="PANTHER" id="PTHR21399">
    <property type="entry name" value="CHLORIDE CONDUCTANCE REGULATORY PROTEIN ICLN"/>
    <property type="match status" value="1"/>
</dbReference>
<feature type="compositionally biased region" description="Polar residues" evidence="8">
    <location>
        <begin position="181"/>
        <end position="205"/>
    </location>
</feature>
<dbReference type="PRINTS" id="PR01348">
    <property type="entry name" value="ICLNCHANNEL"/>
</dbReference>
<dbReference type="GO" id="GO:0006821">
    <property type="term" value="P:chloride transport"/>
    <property type="evidence" value="ECO:0007669"/>
    <property type="project" value="InterPro"/>
</dbReference>
<dbReference type="PANTHER" id="PTHR21399:SF0">
    <property type="entry name" value="METHYLOSOME SUBUNIT PICLN"/>
    <property type="match status" value="1"/>
</dbReference>
<dbReference type="GO" id="GO:0034709">
    <property type="term" value="C:methylosome"/>
    <property type="evidence" value="ECO:0007669"/>
    <property type="project" value="InterPro"/>
</dbReference>
<comment type="caution">
    <text evidence="9">The sequence shown here is derived from an EMBL/GenBank/DDBJ whole genome shotgun (WGS) entry which is preliminary data.</text>
</comment>
<comment type="function">
    <text evidence="7">Involved in both the assembly of spliceosomal snRNPs and the methylation of Sm proteins. Chaperone that regulates the assembly of spliceosomal U1, U2, U4 and U5 small nuclear ribonucleoproteins (snRNPs), the building blocks of the spliceosome, and thereby plays an important role in the splicing of cellular pre-mRNAs. Most spliceosomal snRNPs contain a common set of Sm proteins SNRPB, SNRPD1, SNRPD2, SNRPD3, SNRPE, SNRPF and SNRPG that assemble in a heptameric protein ring on the Sm site of the small nuclear RNA to form the core snRNP (Sm core). In the cytosol, the Sm proteins SNRPD1, SNRPD2, SNRPE, SNRPF and SNRPG are trapped in an inactive 6S pICln-Sm complex by the chaperone CLNS1A that controls the assembly of the core snRNP. Dissociation by the SMN complex of CLNS1A from the trapped Sm proteins and their transfer to an SMN-Sm complex triggers the assembly of core snRNPs and their transport to the nucleus.</text>
</comment>
<dbReference type="InterPro" id="IPR003521">
    <property type="entry name" value="ICln"/>
</dbReference>
<dbReference type="AlphaFoldDB" id="A0AAU9XFC2"/>